<name>A0ABT7FFS9_9RHOB</name>
<gene>
    <name evidence="1" type="ORF">QO034_12495</name>
</gene>
<evidence type="ECO:0000313" key="1">
    <source>
        <dbReference type="EMBL" id="MDK3073933.1"/>
    </source>
</evidence>
<protein>
    <submittedName>
        <fullName evidence="1">N-(5'-phosphoribosyl)anthranilate isomerase</fullName>
    </submittedName>
</protein>
<sequence>MATLPGHLTPEAWLAQIFSSAEARRGGVVKRQVRDVERLVGRAMFLNEINRLGYQAVENGRHFVIFCNSQPVRRLR</sequence>
<keyword evidence="1" id="KW-0413">Isomerase</keyword>
<reference evidence="1 2" key="1">
    <citation type="submission" date="2023-05" db="EMBL/GenBank/DDBJ databases">
        <title>Sedimentitalea sp. nov. JM2-8.</title>
        <authorList>
            <person name="Huang J."/>
        </authorList>
    </citation>
    <scope>NUCLEOTIDE SEQUENCE [LARGE SCALE GENOMIC DNA]</scope>
    <source>
        <strain evidence="1 2">JM2-8</strain>
    </source>
</reference>
<comment type="caution">
    <text evidence="1">The sequence shown here is derived from an EMBL/GenBank/DDBJ whole genome shotgun (WGS) entry which is preliminary data.</text>
</comment>
<accession>A0ABT7FFS9</accession>
<dbReference type="EMBL" id="JASNJE010000014">
    <property type="protein sequence ID" value="MDK3073933.1"/>
    <property type="molecule type" value="Genomic_DNA"/>
</dbReference>
<evidence type="ECO:0000313" key="2">
    <source>
        <dbReference type="Proteomes" id="UP001227126"/>
    </source>
</evidence>
<dbReference type="GO" id="GO:0016853">
    <property type="term" value="F:isomerase activity"/>
    <property type="evidence" value="ECO:0007669"/>
    <property type="project" value="UniProtKB-KW"/>
</dbReference>
<organism evidence="1 2">
    <name type="scientific">Sedimentitalea xiamensis</name>
    <dbReference type="NCBI Taxonomy" id="3050037"/>
    <lineage>
        <taxon>Bacteria</taxon>
        <taxon>Pseudomonadati</taxon>
        <taxon>Pseudomonadota</taxon>
        <taxon>Alphaproteobacteria</taxon>
        <taxon>Rhodobacterales</taxon>
        <taxon>Paracoccaceae</taxon>
        <taxon>Sedimentitalea</taxon>
    </lineage>
</organism>
<proteinExistence type="predicted"/>
<dbReference type="RefSeq" id="WP_284485870.1">
    <property type="nucleotide sequence ID" value="NZ_JASNJE010000014.1"/>
</dbReference>
<keyword evidence="2" id="KW-1185">Reference proteome</keyword>
<dbReference type="Proteomes" id="UP001227126">
    <property type="component" value="Unassembled WGS sequence"/>
</dbReference>